<keyword evidence="2" id="KW-1185">Reference proteome</keyword>
<organism evidence="1 2">
    <name type="scientific">Sulfobacillus thermosulfidooxidans (strain DSM 9293 / VKM B-1269 / AT-1)</name>
    <dbReference type="NCBI Taxonomy" id="929705"/>
    <lineage>
        <taxon>Bacteria</taxon>
        <taxon>Bacillati</taxon>
        <taxon>Bacillota</taxon>
        <taxon>Clostridia</taxon>
        <taxon>Eubacteriales</taxon>
        <taxon>Clostridiales Family XVII. Incertae Sedis</taxon>
        <taxon>Sulfobacillus</taxon>
    </lineage>
</organism>
<dbReference type="EMBL" id="FWWY01000001">
    <property type="protein sequence ID" value="SMC02044.1"/>
    <property type="molecule type" value="Genomic_DNA"/>
</dbReference>
<reference evidence="2" key="1">
    <citation type="submission" date="2017-04" db="EMBL/GenBank/DDBJ databases">
        <authorList>
            <person name="Varghese N."/>
            <person name="Submissions S."/>
        </authorList>
    </citation>
    <scope>NUCLEOTIDE SEQUENCE [LARGE SCALE GENOMIC DNA]</scope>
    <source>
        <strain evidence="2">DSM 9293</strain>
    </source>
</reference>
<dbReference type="Proteomes" id="UP000192660">
    <property type="component" value="Unassembled WGS sequence"/>
</dbReference>
<proteinExistence type="predicted"/>
<evidence type="ECO:0000313" key="1">
    <source>
        <dbReference type="EMBL" id="SMC02044.1"/>
    </source>
</evidence>
<dbReference type="AlphaFoldDB" id="A0A1W1W6Y1"/>
<evidence type="ECO:0000313" key="2">
    <source>
        <dbReference type="Proteomes" id="UP000192660"/>
    </source>
</evidence>
<accession>A0A1W1W6Y1</accession>
<name>A0A1W1W6Y1_SULTA</name>
<gene>
    <name evidence="1" type="ORF">SAMN00768000_0255</name>
</gene>
<dbReference type="RefSeq" id="WP_084660773.1">
    <property type="nucleotide sequence ID" value="NZ_FWWY01000001.1"/>
</dbReference>
<protein>
    <submittedName>
        <fullName evidence="1">Uncharacterized protein</fullName>
    </submittedName>
</protein>
<sequence>MRSAYWSHPGDDLKALMATVRAYGSIRALLCALWQAGLILDHPPERWSSAQEPLRELMAAIRQHWGSIAAFLIEIQTAAIVGEGIRPCRDQN</sequence>